<keyword evidence="5 6" id="KW-1015">Disulfide bond</keyword>
<comment type="function">
    <text evidence="6">Induces local and distal defense responses (incompatible hypersensitive reaction) in plants from the solanaceae and cruciferae families. Elicits leaf necrosis and causes the accumulation of pathogenesis-related proteins. Might interact with the lipidic molecules of the plasma membrane.</text>
</comment>
<evidence type="ECO:0000256" key="6">
    <source>
        <dbReference type="RuleBase" id="RU368111"/>
    </source>
</evidence>
<accession>A0A1V9YRI8</accession>
<evidence type="ECO:0000256" key="2">
    <source>
        <dbReference type="ARBA" id="ARBA00009544"/>
    </source>
</evidence>
<dbReference type="AlphaFoldDB" id="A0A1V9YRI8"/>
<dbReference type="OrthoDB" id="77466at2759"/>
<keyword evidence="4 6" id="KW-0928">Hypersensitive response elicitation</keyword>
<dbReference type="Pfam" id="PF00964">
    <property type="entry name" value="Elicitin"/>
    <property type="match status" value="1"/>
</dbReference>
<gene>
    <name evidence="9" type="ORF">ACHHYP_20313</name>
</gene>
<keyword evidence="8" id="KW-0732">Signal</keyword>
<reference evidence="9 10" key="1">
    <citation type="journal article" date="2014" name="Genome Biol. Evol.">
        <title>The secreted proteins of Achlya hypogyna and Thraustotheca clavata identify the ancestral oomycete secretome and reveal gene acquisitions by horizontal gene transfer.</title>
        <authorList>
            <person name="Misner I."/>
            <person name="Blouin N."/>
            <person name="Leonard G."/>
            <person name="Richards T.A."/>
            <person name="Lane C.E."/>
        </authorList>
    </citation>
    <scope>NUCLEOTIDE SEQUENCE [LARGE SCALE GENOMIC DNA]</scope>
    <source>
        <strain evidence="9 10">ATCC 48635</strain>
    </source>
</reference>
<evidence type="ECO:0000256" key="8">
    <source>
        <dbReference type="SAM" id="SignalP"/>
    </source>
</evidence>
<evidence type="ECO:0000256" key="1">
    <source>
        <dbReference type="ARBA" id="ARBA00004613"/>
    </source>
</evidence>
<feature type="compositionally biased region" description="Low complexity" evidence="7">
    <location>
        <begin position="128"/>
        <end position="145"/>
    </location>
</feature>
<evidence type="ECO:0000256" key="3">
    <source>
        <dbReference type="ARBA" id="ARBA00022525"/>
    </source>
</evidence>
<comment type="subcellular location">
    <subcellularLocation>
        <location evidence="1 6">Secreted</location>
    </subcellularLocation>
</comment>
<evidence type="ECO:0000313" key="10">
    <source>
        <dbReference type="Proteomes" id="UP000243579"/>
    </source>
</evidence>
<dbReference type="GO" id="GO:0005576">
    <property type="term" value="C:extracellular region"/>
    <property type="evidence" value="ECO:0007669"/>
    <property type="project" value="UniProtKB-SubCell"/>
</dbReference>
<dbReference type="Gene3D" id="1.10.239.10">
    <property type="entry name" value="Elicitin domain"/>
    <property type="match status" value="1"/>
</dbReference>
<dbReference type="Proteomes" id="UP000243579">
    <property type="component" value="Unassembled WGS sequence"/>
</dbReference>
<feature type="signal peptide" evidence="8">
    <location>
        <begin position="1"/>
        <end position="17"/>
    </location>
</feature>
<proteinExistence type="inferred from homology"/>
<evidence type="ECO:0000313" key="9">
    <source>
        <dbReference type="EMBL" id="OQR88281.1"/>
    </source>
</evidence>
<protein>
    <recommendedName>
        <fullName evidence="6">Elicitin</fullName>
    </recommendedName>
</protein>
<evidence type="ECO:0000256" key="5">
    <source>
        <dbReference type="ARBA" id="ARBA00023157"/>
    </source>
</evidence>
<dbReference type="GO" id="GO:0052040">
    <property type="term" value="P:symbiont-mediated perturbation of host programmed cell death"/>
    <property type="evidence" value="ECO:0007669"/>
    <property type="project" value="UniProtKB-UniRule"/>
</dbReference>
<organism evidence="9 10">
    <name type="scientific">Achlya hypogyna</name>
    <name type="common">Oomycete</name>
    <name type="synonym">Protoachlya hypogyna</name>
    <dbReference type="NCBI Taxonomy" id="1202772"/>
    <lineage>
        <taxon>Eukaryota</taxon>
        <taxon>Sar</taxon>
        <taxon>Stramenopiles</taxon>
        <taxon>Oomycota</taxon>
        <taxon>Saprolegniomycetes</taxon>
        <taxon>Saprolegniales</taxon>
        <taxon>Achlyaceae</taxon>
        <taxon>Achlya</taxon>
    </lineage>
</organism>
<dbReference type="SUPFAM" id="SSF48647">
    <property type="entry name" value="Fungal elicitin"/>
    <property type="match status" value="1"/>
</dbReference>
<keyword evidence="3 6" id="KW-0964">Secreted</keyword>
<evidence type="ECO:0000256" key="4">
    <source>
        <dbReference type="ARBA" id="ARBA00022978"/>
    </source>
</evidence>
<feature type="region of interest" description="Disordered" evidence="7">
    <location>
        <begin position="119"/>
        <end position="145"/>
    </location>
</feature>
<sequence>MKCTALVAAAVAAVAAADSGSLTGYDCDQGDVARGFGPIIGLLNDCVSASGYNFLPVPSARPTQEQLMAFCSVSACQVAAEKYPTIRLPACDFDLGGQRVVAKTFFGSLCQSYASFTAPPTSAPTPAPSTTVGTKAPSADTTTPTKSAATTASVVAVVTAVAFAVIL</sequence>
<dbReference type="InterPro" id="IPR002200">
    <property type="entry name" value="Elicitin"/>
</dbReference>
<keyword evidence="10" id="KW-1185">Reference proteome</keyword>
<name>A0A1V9YRI8_ACHHY</name>
<feature type="chain" id="PRO_5010744394" description="Elicitin" evidence="8">
    <location>
        <begin position="18"/>
        <end position="167"/>
    </location>
</feature>
<comment type="similarity">
    <text evidence="2 6">Belongs to the elicitin family.</text>
</comment>
<dbReference type="InterPro" id="IPR036470">
    <property type="entry name" value="Elicitin_sf"/>
</dbReference>
<dbReference type="EMBL" id="JNBR01001386">
    <property type="protein sequence ID" value="OQR88281.1"/>
    <property type="molecule type" value="Genomic_DNA"/>
</dbReference>
<comment type="caution">
    <text evidence="9">The sequence shown here is derived from an EMBL/GenBank/DDBJ whole genome shotgun (WGS) entry which is preliminary data.</text>
</comment>
<evidence type="ECO:0000256" key="7">
    <source>
        <dbReference type="SAM" id="MobiDB-lite"/>
    </source>
</evidence>